<protein>
    <submittedName>
        <fullName evidence="1">Alpha/beta-Hydrolases superfamily protein</fullName>
    </submittedName>
</protein>
<dbReference type="GO" id="GO:0016787">
    <property type="term" value="F:hydrolase activity"/>
    <property type="evidence" value="ECO:0007669"/>
    <property type="project" value="UniProtKB-KW"/>
</dbReference>
<dbReference type="EMBL" id="BKCP01006515">
    <property type="protein sequence ID" value="GER43164.1"/>
    <property type="molecule type" value="Genomic_DNA"/>
</dbReference>
<proteinExistence type="predicted"/>
<reference evidence="2" key="1">
    <citation type="journal article" date="2019" name="Curr. Biol.">
        <title>Genome Sequence of Striga asiatica Provides Insight into the Evolution of Plant Parasitism.</title>
        <authorList>
            <person name="Yoshida S."/>
            <person name="Kim S."/>
            <person name="Wafula E.K."/>
            <person name="Tanskanen J."/>
            <person name="Kim Y.M."/>
            <person name="Honaas L."/>
            <person name="Yang Z."/>
            <person name="Spallek T."/>
            <person name="Conn C.E."/>
            <person name="Ichihashi Y."/>
            <person name="Cheong K."/>
            <person name="Cui S."/>
            <person name="Der J.P."/>
            <person name="Gundlach H."/>
            <person name="Jiao Y."/>
            <person name="Hori C."/>
            <person name="Ishida J.K."/>
            <person name="Kasahara H."/>
            <person name="Kiba T."/>
            <person name="Kim M.S."/>
            <person name="Koo N."/>
            <person name="Laohavisit A."/>
            <person name="Lee Y.H."/>
            <person name="Lumba S."/>
            <person name="McCourt P."/>
            <person name="Mortimer J.C."/>
            <person name="Mutuku J.M."/>
            <person name="Nomura T."/>
            <person name="Sasaki-Sekimoto Y."/>
            <person name="Seto Y."/>
            <person name="Wang Y."/>
            <person name="Wakatake T."/>
            <person name="Sakakibara H."/>
            <person name="Demura T."/>
            <person name="Yamaguchi S."/>
            <person name="Yoneyama K."/>
            <person name="Manabe R.I."/>
            <person name="Nelson D.C."/>
            <person name="Schulman A.H."/>
            <person name="Timko M.P."/>
            <person name="dePamphilis C.W."/>
            <person name="Choi D."/>
            <person name="Shirasu K."/>
        </authorList>
    </citation>
    <scope>NUCLEOTIDE SEQUENCE [LARGE SCALE GENOMIC DNA]</scope>
    <source>
        <strain evidence="2">cv. UVA1</strain>
    </source>
</reference>
<name>A0A5A7QDP3_STRAF</name>
<accession>A0A5A7QDP3</accession>
<dbReference type="Gene3D" id="3.40.50.1820">
    <property type="entry name" value="alpha/beta hydrolase"/>
    <property type="match status" value="1"/>
</dbReference>
<keyword evidence="2" id="KW-1185">Reference proteome</keyword>
<sequence>MNTLWNKSNKKSLLNSFANGFYTCRFQTPQRNRSRICIRKHDNCNKKIHYQISLYPTNTSITVFFEPQTTLPSWLTQEDIDYFASKFEKTSCTGGLNYYQALHLSSELTVEHELKCPSSS</sequence>
<organism evidence="1 2">
    <name type="scientific">Striga asiatica</name>
    <name type="common">Asiatic witchweed</name>
    <name type="synonym">Buchnera asiatica</name>
    <dbReference type="NCBI Taxonomy" id="4170"/>
    <lineage>
        <taxon>Eukaryota</taxon>
        <taxon>Viridiplantae</taxon>
        <taxon>Streptophyta</taxon>
        <taxon>Embryophyta</taxon>
        <taxon>Tracheophyta</taxon>
        <taxon>Spermatophyta</taxon>
        <taxon>Magnoliopsida</taxon>
        <taxon>eudicotyledons</taxon>
        <taxon>Gunneridae</taxon>
        <taxon>Pentapetalae</taxon>
        <taxon>asterids</taxon>
        <taxon>lamiids</taxon>
        <taxon>Lamiales</taxon>
        <taxon>Orobanchaceae</taxon>
        <taxon>Buchnereae</taxon>
        <taxon>Striga</taxon>
    </lineage>
</organism>
<dbReference type="InterPro" id="IPR029058">
    <property type="entry name" value="AB_hydrolase_fold"/>
</dbReference>
<evidence type="ECO:0000313" key="2">
    <source>
        <dbReference type="Proteomes" id="UP000325081"/>
    </source>
</evidence>
<evidence type="ECO:0000313" key="1">
    <source>
        <dbReference type="EMBL" id="GER43164.1"/>
    </source>
</evidence>
<comment type="caution">
    <text evidence="1">The sequence shown here is derived from an EMBL/GenBank/DDBJ whole genome shotgun (WGS) entry which is preliminary data.</text>
</comment>
<gene>
    <name evidence="1" type="ORF">STAS_19997</name>
</gene>
<dbReference type="OrthoDB" id="408373at2759"/>
<dbReference type="Proteomes" id="UP000325081">
    <property type="component" value="Unassembled WGS sequence"/>
</dbReference>
<dbReference type="AlphaFoldDB" id="A0A5A7QDP3"/>
<keyword evidence="1" id="KW-0378">Hydrolase</keyword>